<dbReference type="GO" id="GO:0048254">
    <property type="term" value="P:snoRNA localization"/>
    <property type="evidence" value="ECO:0007669"/>
    <property type="project" value="TreeGrafter"/>
</dbReference>
<feature type="region of interest" description="Disordered" evidence="14">
    <location>
        <begin position="179"/>
        <end position="202"/>
    </location>
</feature>
<dbReference type="InterPro" id="IPR057721">
    <property type="entry name" value="BCD1_alpha/beta"/>
</dbReference>
<dbReference type="Proteomes" id="UP001166286">
    <property type="component" value="Unassembled WGS sequence"/>
</dbReference>
<dbReference type="EMBL" id="JAFEKC020000011">
    <property type="protein sequence ID" value="KAK0512464.1"/>
    <property type="molecule type" value="Genomic_DNA"/>
</dbReference>
<reference evidence="16" key="1">
    <citation type="submission" date="2023-03" db="EMBL/GenBank/DDBJ databases">
        <title>Complete genome of Cladonia borealis.</title>
        <authorList>
            <person name="Park H."/>
        </authorList>
    </citation>
    <scope>NUCLEOTIDE SEQUENCE</scope>
    <source>
        <strain evidence="16">ANT050790</strain>
    </source>
</reference>
<keyword evidence="17" id="KW-1185">Reference proteome</keyword>
<feature type="compositionally biased region" description="Basic and acidic residues" evidence="14">
    <location>
        <begin position="280"/>
        <end position="296"/>
    </location>
</feature>
<dbReference type="InterPro" id="IPR007529">
    <property type="entry name" value="Znf_HIT"/>
</dbReference>
<dbReference type="GO" id="GO:0008270">
    <property type="term" value="F:zinc ion binding"/>
    <property type="evidence" value="ECO:0007669"/>
    <property type="project" value="UniProtKB-UniRule"/>
</dbReference>
<keyword evidence="5 13" id="KW-0863">Zinc-finger</keyword>
<dbReference type="Gene3D" id="3.30.60.190">
    <property type="match status" value="1"/>
</dbReference>
<dbReference type="Pfam" id="PF25790">
    <property type="entry name" value="BCD1"/>
    <property type="match status" value="1"/>
</dbReference>
<evidence type="ECO:0000256" key="4">
    <source>
        <dbReference type="ARBA" id="ARBA00022723"/>
    </source>
</evidence>
<comment type="caution">
    <text evidence="16">The sequence shown here is derived from an EMBL/GenBank/DDBJ whole genome shotgun (WGS) entry which is preliminary data.</text>
</comment>
<evidence type="ECO:0000256" key="14">
    <source>
        <dbReference type="SAM" id="MobiDB-lite"/>
    </source>
</evidence>
<dbReference type="InterPro" id="IPR051639">
    <property type="entry name" value="BCD1"/>
</dbReference>
<evidence type="ECO:0000256" key="8">
    <source>
        <dbReference type="ARBA" id="ARBA00049598"/>
    </source>
</evidence>
<keyword evidence="3" id="KW-0597">Phosphoprotein</keyword>
<keyword evidence="6" id="KW-0862">Zinc</keyword>
<dbReference type="FunFam" id="3.30.60.190:FF:000001">
    <property type="entry name" value="box C/D snoRNA protein 1"/>
    <property type="match status" value="1"/>
</dbReference>
<evidence type="ECO:0000256" key="5">
    <source>
        <dbReference type="ARBA" id="ARBA00022771"/>
    </source>
</evidence>
<feature type="region of interest" description="Disordered" evidence="14">
    <location>
        <begin position="214"/>
        <end position="320"/>
    </location>
</feature>
<feature type="domain" description="HIT-type" evidence="15">
    <location>
        <begin position="10"/>
        <end position="44"/>
    </location>
</feature>
<evidence type="ECO:0000313" key="17">
    <source>
        <dbReference type="Proteomes" id="UP001166286"/>
    </source>
</evidence>
<gene>
    <name evidence="16" type="ORF">JMJ35_005592</name>
</gene>
<evidence type="ECO:0000256" key="1">
    <source>
        <dbReference type="ARBA" id="ARBA00022499"/>
    </source>
</evidence>
<keyword evidence="4" id="KW-0479">Metal-binding</keyword>
<evidence type="ECO:0000256" key="10">
    <source>
        <dbReference type="ARBA" id="ARBA00061949"/>
    </source>
</evidence>
<protein>
    <recommendedName>
        <fullName evidence="11">Box C/D snoRNA protein 1</fullName>
    </recommendedName>
    <alternativeName>
        <fullName evidence="12">Zinc finger HIT domain-containing protein 6</fullName>
    </alternativeName>
</protein>
<accession>A0AA39R2K4</accession>
<dbReference type="SUPFAM" id="SSF144232">
    <property type="entry name" value="HIT/MYND zinc finger-like"/>
    <property type="match status" value="1"/>
</dbReference>
<evidence type="ECO:0000256" key="2">
    <source>
        <dbReference type="ARBA" id="ARBA00022517"/>
    </source>
</evidence>
<keyword evidence="7" id="KW-0832">Ubl conjugation</keyword>
<dbReference type="GO" id="GO:0000492">
    <property type="term" value="P:box C/D snoRNP assembly"/>
    <property type="evidence" value="ECO:0007669"/>
    <property type="project" value="TreeGrafter"/>
</dbReference>
<evidence type="ECO:0000313" key="16">
    <source>
        <dbReference type="EMBL" id="KAK0512464.1"/>
    </source>
</evidence>
<feature type="compositionally biased region" description="Polar residues" evidence="14">
    <location>
        <begin position="192"/>
        <end position="202"/>
    </location>
</feature>
<dbReference type="GO" id="GO:0000463">
    <property type="term" value="P:maturation of LSU-rRNA from tricistronic rRNA transcript (SSU-rRNA, 5.8S rRNA, LSU-rRNA)"/>
    <property type="evidence" value="ECO:0007669"/>
    <property type="project" value="TreeGrafter"/>
</dbReference>
<feature type="compositionally biased region" description="Basic and acidic residues" evidence="14">
    <location>
        <begin position="231"/>
        <end position="261"/>
    </location>
</feature>
<dbReference type="GO" id="GO:0070761">
    <property type="term" value="C:pre-snoRNP complex"/>
    <property type="evidence" value="ECO:0007669"/>
    <property type="project" value="TreeGrafter"/>
</dbReference>
<dbReference type="AlphaFoldDB" id="A0AA39R2K4"/>
<comment type="function">
    <text evidence="8">Required for box C/D snoRNAs accumulation involved in snoRNA processing, snoRNA transport to the nucleolus and ribosome biogenesis.</text>
</comment>
<dbReference type="Pfam" id="PF04438">
    <property type="entry name" value="zf-HIT"/>
    <property type="match status" value="1"/>
</dbReference>
<dbReference type="GO" id="GO:0005634">
    <property type="term" value="C:nucleus"/>
    <property type="evidence" value="ECO:0007669"/>
    <property type="project" value="TreeGrafter"/>
</dbReference>
<dbReference type="PANTHER" id="PTHR13483:SF11">
    <property type="entry name" value="ZINC FINGER HIT DOMAIN-CONTAINING PROTEIN 3"/>
    <property type="match status" value="1"/>
</dbReference>
<evidence type="ECO:0000256" key="7">
    <source>
        <dbReference type="ARBA" id="ARBA00022843"/>
    </source>
</evidence>
<evidence type="ECO:0000259" key="15">
    <source>
        <dbReference type="PROSITE" id="PS51083"/>
    </source>
</evidence>
<evidence type="ECO:0000256" key="6">
    <source>
        <dbReference type="ARBA" id="ARBA00022833"/>
    </source>
</evidence>
<dbReference type="PROSITE" id="PS51083">
    <property type="entry name" value="ZF_HIT"/>
    <property type="match status" value="1"/>
</dbReference>
<dbReference type="PANTHER" id="PTHR13483">
    <property type="entry name" value="BOX C_D SNORNA PROTEIN 1-RELATED"/>
    <property type="match status" value="1"/>
</dbReference>
<proteinExistence type="inferred from homology"/>
<evidence type="ECO:0000256" key="9">
    <source>
        <dbReference type="ARBA" id="ARBA00049654"/>
    </source>
</evidence>
<keyword evidence="2" id="KW-0690">Ribosome biogenesis</keyword>
<evidence type="ECO:0000256" key="11">
    <source>
        <dbReference type="ARBA" id="ARBA00068630"/>
    </source>
</evidence>
<dbReference type="CDD" id="cd23023">
    <property type="entry name" value="zf-HIT_BCD1"/>
    <property type="match status" value="1"/>
</dbReference>
<evidence type="ECO:0000256" key="12">
    <source>
        <dbReference type="ARBA" id="ARBA00077531"/>
    </source>
</evidence>
<name>A0AA39R2K4_9LECA</name>
<keyword evidence="1" id="KW-1017">Isopeptide bond</keyword>
<sequence length="434" mass="48515">MSDPLLSCLCTICHVKSYKYRCPRCSALTCSLPCIKRHKQWAQCNGLRDPTVYVKQKDLATPKGIDHDYNYLTSIERELDHAERAATSRGVVLAEPSDRKTNKKKGEASLEAAFEKCGAVVIKAPKGMSRSKQNETSLTKKKRKLHWTVEWIDRDGRKAFGKCPEDEVIADAYATHLRTLEDHQPNKRRKGNISNSEDTQLGTPINHYTIQQREQPASDIEQDNVPGQAGQDEKFERTQKDEAIKRGASDEESHVVMDKPKVLSRAAERPASNDGNSSKGEYESERPLTNRMDRSGPEPPTSTSESSRPTSPPSLKFYLHHPSLPSKMPVLIPLPSDATLATTLTNRLVLEFPTIYVLPQHQENGLPDGFISEDDYFAAAKKDLIEDALELEDTVEEINVFSGETRDGLEEGEVHEGRLLEVLGKDLRAITAAL</sequence>
<organism evidence="16 17">
    <name type="scientific">Cladonia borealis</name>
    <dbReference type="NCBI Taxonomy" id="184061"/>
    <lineage>
        <taxon>Eukaryota</taxon>
        <taxon>Fungi</taxon>
        <taxon>Dikarya</taxon>
        <taxon>Ascomycota</taxon>
        <taxon>Pezizomycotina</taxon>
        <taxon>Lecanoromycetes</taxon>
        <taxon>OSLEUM clade</taxon>
        <taxon>Lecanoromycetidae</taxon>
        <taxon>Lecanorales</taxon>
        <taxon>Lecanorineae</taxon>
        <taxon>Cladoniaceae</taxon>
        <taxon>Cladonia</taxon>
    </lineage>
</organism>
<comment type="subunit">
    <text evidence="10">Interacts with FBL, SNU13, NOP58, NUFIP1, RUVBL1, RUVBL2 and TAF9. Interacts (via HIT-type zinc finger) with the RUVBL1/RUVBL2 complex in the presence of ADP.</text>
</comment>
<evidence type="ECO:0000256" key="3">
    <source>
        <dbReference type="ARBA" id="ARBA00022553"/>
    </source>
</evidence>
<comment type="similarity">
    <text evidence="9">Belongs to the BCD1 family.</text>
</comment>
<evidence type="ECO:0000256" key="13">
    <source>
        <dbReference type="PROSITE-ProRule" id="PRU00453"/>
    </source>
</evidence>